<protein>
    <submittedName>
        <fullName evidence="1">Uncharacterized protein</fullName>
    </submittedName>
</protein>
<evidence type="ECO:0000313" key="1">
    <source>
        <dbReference type="EMBL" id="GAH42183.1"/>
    </source>
</evidence>
<accession>X1HA35</accession>
<feature type="non-terminal residue" evidence="1">
    <location>
        <position position="56"/>
    </location>
</feature>
<dbReference type="EMBL" id="BARU01009830">
    <property type="protein sequence ID" value="GAH42183.1"/>
    <property type="molecule type" value="Genomic_DNA"/>
</dbReference>
<sequence>MKIGVNIKTGTGVLYNGNFTKKELKAWGTRPATPEEKKEYHRQKLLFDAHKIKRIV</sequence>
<dbReference type="AlphaFoldDB" id="X1HA35"/>
<name>X1HA35_9ZZZZ</name>
<gene>
    <name evidence="1" type="ORF">S03H2_18906</name>
</gene>
<organism evidence="1">
    <name type="scientific">marine sediment metagenome</name>
    <dbReference type="NCBI Taxonomy" id="412755"/>
    <lineage>
        <taxon>unclassified sequences</taxon>
        <taxon>metagenomes</taxon>
        <taxon>ecological metagenomes</taxon>
    </lineage>
</organism>
<comment type="caution">
    <text evidence="1">The sequence shown here is derived from an EMBL/GenBank/DDBJ whole genome shotgun (WGS) entry which is preliminary data.</text>
</comment>
<proteinExistence type="predicted"/>
<reference evidence="1" key="1">
    <citation type="journal article" date="2014" name="Front. Microbiol.">
        <title>High frequency of phylogenetically diverse reductive dehalogenase-homologous genes in deep subseafloor sedimentary metagenomes.</title>
        <authorList>
            <person name="Kawai M."/>
            <person name="Futagami T."/>
            <person name="Toyoda A."/>
            <person name="Takaki Y."/>
            <person name="Nishi S."/>
            <person name="Hori S."/>
            <person name="Arai W."/>
            <person name="Tsubouchi T."/>
            <person name="Morono Y."/>
            <person name="Uchiyama I."/>
            <person name="Ito T."/>
            <person name="Fujiyama A."/>
            <person name="Inagaki F."/>
            <person name="Takami H."/>
        </authorList>
    </citation>
    <scope>NUCLEOTIDE SEQUENCE</scope>
    <source>
        <strain evidence="1">Expedition CK06-06</strain>
    </source>
</reference>